<accession>A0AAV2GMB2</accession>
<gene>
    <name evidence="2" type="ORF">LTRI10_LOCUS50945</name>
</gene>
<reference evidence="2 3" key="1">
    <citation type="submission" date="2024-04" db="EMBL/GenBank/DDBJ databases">
        <authorList>
            <person name="Fracassetti M."/>
        </authorList>
    </citation>
    <scope>NUCLEOTIDE SEQUENCE [LARGE SCALE GENOMIC DNA]</scope>
</reference>
<dbReference type="InterPro" id="IPR025558">
    <property type="entry name" value="DUF4283"/>
</dbReference>
<organism evidence="2 3">
    <name type="scientific">Linum trigynum</name>
    <dbReference type="NCBI Taxonomy" id="586398"/>
    <lineage>
        <taxon>Eukaryota</taxon>
        <taxon>Viridiplantae</taxon>
        <taxon>Streptophyta</taxon>
        <taxon>Embryophyta</taxon>
        <taxon>Tracheophyta</taxon>
        <taxon>Spermatophyta</taxon>
        <taxon>Magnoliopsida</taxon>
        <taxon>eudicotyledons</taxon>
        <taxon>Gunneridae</taxon>
        <taxon>Pentapetalae</taxon>
        <taxon>rosids</taxon>
        <taxon>fabids</taxon>
        <taxon>Malpighiales</taxon>
        <taxon>Linaceae</taxon>
        <taxon>Linum</taxon>
    </lineage>
</organism>
<feature type="domain" description="DUF4283" evidence="1">
    <location>
        <begin position="64"/>
        <end position="131"/>
    </location>
</feature>
<dbReference type="AlphaFoldDB" id="A0AAV2GMB2"/>
<name>A0AAV2GMB2_9ROSI</name>
<evidence type="ECO:0000313" key="2">
    <source>
        <dbReference type="EMBL" id="CAL1411601.1"/>
    </source>
</evidence>
<dbReference type="Proteomes" id="UP001497516">
    <property type="component" value="Chromosome 9"/>
</dbReference>
<evidence type="ECO:0000313" key="3">
    <source>
        <dbReference type="Proteomes" id="UP001497516"/>
    </source>
</evidence>
<keyword evidence="3" id="KW-1185">Reference proteome</keyword>
<dbReference type="EMBL" id="OZ034822">
    <property type="protein sequence ID" value="CAL1411601.1"/>
    <property type="molecule type" value="Genomic_DNA"/>
</dbReference>
<protein>
    <recommendedName>
        <fullName evidence="1">DUF4283 domain-containing protein</fullName>
    </recommendedName>
</protein>
<evidence type="ECO:0000259" key="1">
    <source>
        <dbReference type="Pfam" id="PF14111"/>
    </source>
</evidence>
<proteinExistence type="predicted"/>
<sequence length="163" mass="18667">MASTNNKEALAAMKEAARDATLLTDGLEARLNQINLAEEDDEPLEVEDADGDIVRMEAVRYLGLVGRLMSDKEPNIQSMKFALTKAWGLKKGYQSTELGNNLFAFQFLEMDDCSKVCYGGPWHYENHVMLFMASWWIKKPILAYLHKMEIWIQVNDFQAELRT</sequence>
<dbReference type="Pfam" id="PF14111">
    <property type="entry name" value="DUF4283"/>
    <property type="match status" value="1"/>
</dbReference>